<evidence type="ECO:0000259" key="2">
    <source>
        <dbReference type="Pfam" id="PF02698"/>
    </source>
</evidence>
<feature type="domain" description="DUF218" evidence="2">
    <location>
        <begin position="84"/>
        <end position="247"/>
    </location>
</feature>
<keyword evidence="1" id="KW-0472">Membrane</keyword>
<keyword evidence="1" id="KW-0812">Transmembrane</keyword>
<proteinExistence type="predicted"/>
<dbReference type="InterPro" id="IPR003848">
    <property type="entry name" value="DUF218"/>
</dbReference>
<sequence length="267" mass="29214">MLVATKALGLLLTPPALLILLALLGLLIQIRWRHVGLTVTGLALALLALLSSPPVGTALIHGLEADSEPLALASVNGHGDAHTAIVVLGGGREADAPEYGTDTVSIHTLQRLRYAARLHRTTGWPLLVSGGSVYGEEQPEAELMREALVRDFAVTPRWLERRSRTTFENALHTRTILEAEGIVTVYLVTHAWHMPRARWAFAEAGLRVIPAPTGFNRVEPDRPRLLRYLPSAQGLQLSSRALSERLGLIWYRWSQRAGDSTRATEAS</sequence>
<dbReference type="EMBL" id="AP014936">
    <property type="protein sequence ID" value="BAU46753.1"/>
    <property type="molecule type" value="Genomic_DNA"/>
</dbReference>
<dbReference type="AlphaFoldDB" id="A0A1B4V0E3"/>
<keyword evidence="4" id="KW-1185">Reference proteome</keyword>
<evidence type="ECO:0000256" key="1">
    <source>
        <dbReference type="SAM" id="Phobius"/>
    </source>
</evidence>
<feature type="transmembrane region" description="Helical" evidence="1">
    <location>
        <begin position="6"/>
        <end position="28"/>
    </location>
</feature>
<dbReference type="GO" id="GO:0000270">
    <property type="term" value="P:peptidoglycan metabolic process"/>
    <property type="evidence" value="ECO:0007669"/>
    <property type="project" value="TreeGrafter"/>
</dbReference>
<dbReference type="InterPro" id="IPR051599">
    <property type="entry name" value="Cell_Envelope_Assoc"/>
</dbReference>
<dbReference type="CDD" id="cd06259">
    <property type="entry name" value="YdcF-like"/>
    <property type="match status" value="1"/>
</dbReference>
<dbReference type="Proteomes" id="UP000218899">
    <property type="component" value="Chromosome"/>
</dbReference>
<dbReference type="KEGG" id="sva:SVA_0171"/>
<name>A0A1B4V0E3_9GAMM</name>
<dbReference type="Gene3D" id="3.40.50.620">
    <property type="entry name" value="HUPs"/>
    <property type="match status" value="1"/>
</dbReference>
<accession>A0A1B4V0E3</accession>
<evidence type="ECO:0000313" key="3">
    <source>
        <dbReference type="EMBL" id="BAU46753.1"/>
    </source>
</evidence>
<dbReference type="RefSeq" id="WP_169923913.1">
    <property type="nucleotide sequence ID" value="NZ_AP014936.1"/>
</dbReference>
<feature type="transmembrane region" description="Helical" evidence="1">
    <location>
        <begin position="35"/>
        <end position="52"/>
    </location>
</feature>
<dbReference type="InterPro" id="IPR014729">
    <property type="entry name" value="Rossmann-like_a/b/a_fold"/>
</dbReference>
<evidence type="ECO:0000313" key="4">
    <source>
        <dbReference type="Proteomes" id="UP000218899"/>
    </source>
</evidence>
<organism evidence="3 4">
    <name type="scientific">Sulfurifustis variabilis</name>
    <dbReference type="NCBI Taxonomy" id="1675686"/>
    <lineage>
        <taxon>Bacteria</taxon>
        <taxon>Pseudomonadati</taxon>
        <taxon>Pseudomonadota</taxon>
        <taxon>Gammaproteobacteria</taxon>
        <taxon>Acidiferrobacterales</taxon>
        <taxon>Acidiferrobacteraceae</taxon>
        <taxon>Sulfurifustis</taxon>
    </lineage>
</organism>
<dbReference type="PANTHER" id="PTHR30336:SF4">
    <property type="entry name" value="ENVELOPE BIOGENESIS FACTOR ELYC"/>
    <property type="match status" value="1"/>
</dbReference>
<dbReference type="GO" id="GO:0043164">
    <property type="term" value="P:Gram-negative-bacterium-type cell wall biogenesis"/>
    <property type="evidence" value="ECO:0007669"/>
    <property type="project" value="TreeGrafter"/>
</dbReference>
<dbReference type="PANTHER" id="PTHR30336">
    <property type="entry name" value="INNER MEMBRANE PROTEIN, PROBABLE PERMEASE"/>
    <property type="match status" value="1"/>
</dbReference>
<keyword evidence="1" id="KW-1133">Transmembrane helix</keyword>
<gene>
    <name evidence="3" type="ORF">SVA_0171</name>
</gene>
<protein>
    <recommendedName>
        <fullName evidence="2">DUF218 domain-containing protein</fullName>
    </recommendedName>
</protein>
<reference evidence="3 4" key="1">
    <citation type="submission" date="2015-08" db="EMBL/GenBank/DDBJ databases">
        <title>Complete genome sequence of Sulfurifustis variabilis.</title>
        <authorList>
            <person name="Miura A."/>
            <person name="Kojima H."/>
            <person name="Fukui M."/>
        </authorList>
    </citation>
    <scope>NUCLEOTIDE SEQUENCE [LARGE SCALE GENOMIC DNA]</scope>
    <source>
        <strain evidence="4">skN76</strain>
    </source>
</reference>
<dbReference type="GO" id="GO:0005886">
    <property type="term" value="C:plasma membrane"/>
    <property type="evidence" value="ECO:0007669"/>
    <property type="project" value="TreeGrafter"/>
</dbReference>
<dbReference type="Pfam" id="PF02698">
    <property type="entry name" value="DUF218"/>
    <property type="match status" value="1"/>
</dbReference>